<dbReference type="SUPFAM" id="SSF47384">
    <property type="entry name" value="Homodimeric domain of signal transducing histidine kinase"/>
    <property type="match status" value="1"/>
</dbReference>
<protein>
    <recommendedName>
        <fullName evidence="2">histidine kinase</fullName>
        <ecNumber evidence="2">2.7.13.3</ecNumber>
    </recommendedName>
</protein>
<accession>A0A193STQ8</accession>
<organism evidence="8 9">
    <name type="scientific">Pseudomonas cerasi</name>
    <dbReference type="NCBI Taxonomy" id="1583341"/>
    <lineage>
        <taxon>Bacteria</taxon>
        <taxon>Pseudomonadati</taxon>
        <taxon>Pseudomonadota</taxon>
        <taxon>Gammaproteobacteria</taxon>
        <taxon>Pseudomonadales</taxon>
        <taxon>Pseudomonadaceae</taxon>
        <taxon>Pseudomonas</taxon>
    </lineage>
</organism>
<dbReference type="Gene3D" id="1.10.287.130">
    <property type="match status" value="1"/>
</dbReference>
<evidence type="ECO:0000259" key="7">
    <source>
        <dbReference type="PROSITE" id="PS50109"/>
    </source>
</evidence>
<dbReference type="SMART" id="SM00388">
    <property type="entry name" value="HisKA"/>
    <property type="match status" value="1"/>
</dbReference>
<comment type="catalytic activity">
    <reaction evidence="1">
        <text>ATP + protein L-histidine = ADP + protein N-phospho-L-histidine.</text>
        <dbReference type="EC" id="2.7.13.3"/>
    </reaction>
</comment>
<dbReference type="InterPro" id="IPR000014">
    <property type="entry name" value="PAS"/>
</dbReference>
<reference evidence="9" key="1">
    <citation type="submission" date="2017-11" db="EMBL/GenBank/DDBJ databases">
        <authorList>
            <person name="Blom J."/>
        </authorList>
    </citation>
    <scope>NUCLEOTIDE SEQUENCE [LARGE SCALE GENOMIC DNA]</scope>
</reference>
<dbReference type="SMART" id="SM00387">
    <property type="entry name" value="HATPase_c"/>
    <property type="match status" value="1"/>
</dbReference>
<dbReference type="EMBL" id="LT963395">
    <property type="protein sequence ID" value="SOS21934.1"/>
    <property type="molecule type" value="Genomic_DNA"/>
</dbReference>
<name>A0A193STQ8_9PSED</name>
<evidence type="ECO:0000256" key="4">
    <source>
        <dbReference type="ARBA" id="ARBA00022777"/>
    </source>
</evidence>
<sequence length="431" mass="47677">MTVEQVSLPATEELYEQAPCGLLITLPNGTIERANLTFCRWLGLERDAVVGRRFQDLLSLAGKAFLQTHWAPTLQSQGSIAEVKVELIHADGRPIPMMLNAVRREYPSGYLHEVAVFLAEERSKYERELLAARKIAEELLQQQMTVQSELTSARNRLRLAHAEAEIRAIFAEQMIGIVSHDLRNPLAAIKMAAGLLERTSLESRQERILGHINHSTDRADRMIVDLLDFTHARVGSGITVVPQPVDFHAVVARGVEELRQVFPDRVLTHRSEGQGACSADPDRLLQMLGNLVSNAINYGTDDGEVLITSSFDTWMIKLSVHNVGEPIPMEKVDDLYEPVVRVVSDSDETRTVGLGLFIDNHAIGTVGGMIDVSQNPLLARLKRCALQQSGSHLVVREIVRAHLGDVTVRSSAEEGTTFTVAFPRPPAKSEV</sequence>
<evidence type="ECO:0000313" key="8">
    <source>
        <dbReference type="EMBL" id="SOS21934.1"/>
    </source>
</evidence>
<evidence type="ECO:0000256" key="2">
    <source>
        <dbReference type="ARBA" id="ARBA00012438"/>
    </source>
</evidence>
<dbReference type="CDD" id="cd00082">
    <property type="entry name" value="HisKA"/>
    <property type="match status" value="1"/>
</dbReference>
<dbReference type="EC" id="2.7.13.3" evidence="2"/>
<evidence type="ECO:0000256" key="1">
    <source>
        <dbReference type="ARBA" id="ARBA00000085"/>
    </source>
</evidence>
<dbReference type="Gene3D" id="3.30.450.20">
    <property type="entry name" value="PAS domain"/>
    <property type="match status" value="1"/>
</dbReference>
<dbReference type="InterPro" id="IPR036097">
    <property type="entry name" value="HisK_dim/P_sf"/>
</dbReference>
<dbReference type="InterPro" id="IPR035965">
    <property type="entry name" value="PAS-like_dom_sf"/>
</dbReference>
<dbReference type="InterPro" id="IPR003594">
    <property type="entry name" value="HATPase_dom"/>
</dbReference>
<evidence type="ECO:0000256" key="3">
    <source>
        <dbReference type="ARBA" id="ARBA00022679"/>
    </source>
</evidence>
<dbReference type="NCBIfam" id="TIGR00229">
    <property type="entry name" value="sensory_box"/>
    <property type="match status" value="1"/>
</dbReference>
<dbReference type="Pfam" id="PF00512">
    <property type="entry name" value="HisKA"/>
    <property type="match status" value="1"/>
</dbReference>
<dbReference type="AlphaFoldDB" id="A0A193STQ8"/>
<dbReference type="PANTHER" id="PTHR42878">
    <property type="entry name" value="TWO-COMPONENT HISTIDINE KINASE"/>
    <property type="match status" value="1"/>
</dbReference>
<dbReference type="GO" id="GO:0016020">
    <property type="term" value="C:membrane"/>
    <property type="evidence" value="ECO:0007669"/>
    <property type="project" value="UniProtKB-SubCell"/>
</dbReference>
<dbReference type="Proteomes" id="UP000239025">
    <property type="component" value="Chromosome 1"/>
</dbReference>
<dbReference type="InterPro" id="IPR036890">
    <property type="entry name" value="HATPase_C_sf"/>
</dbReference>
<evidence type="ECO:0000256" key="5">
    <source>
        <dbReference type="ARBA" id="ARBA00023136"/>
    </source>
</evidence>
<dbReference type="GO" id="GO:0000155">
    <property type="term" value="F:phosphorelay sensor kinase activity"/>
    <property type="evidence" value="ECO:0007669"/>
    <property type="project" value="InterPro"/>
</dbReference>
<proteinExistence type="predicted"/>
<dbReference type="InterPro" id="IPR005467">
    <property type="entry name" value="His_kinase_dom"/>
</dbReference>
<keyword evidence="6" id="KW-0175">Coiled coil</keyword>
<keyword evidence="4 8" id="KW-0418">Kinase</keyword>
<dbReference type="PANTHER" id="PTHR42878:SF15">
    <property type="entry name" value="BACTERIOPHYTOCHROME"/>
    <property type="match status" value="1"/>
</dbReference>
<dbReference type="SUPFAM" id="SSF55874">
    <property type="entry name" value="ATPase domain of HSP90 chaperone/DNA topoisomerase II/histidine kinase"/>
    <property type="match status" value="2"/>
</dbReference>
<dbReference type="GO" id="GO:0030295">
    <property type="term" value="F:protein kinase activator activity"/>
    <property type="evidence" value="ECO:0007669"/>
    <property type="project" value="TreeGrafter"/>
</dbReference>
<feature type="coiled-coil region" evidence="6">
    <location>
        <begin position="122"/>
        <end position="156"/>
    </location>
</feature>
<dbReference type="Gene3D" id="3.30.565.10">
    <property type="entry name" value="Histidine kinase-like ATPase, C-terminal domain"/>
    <property type="match status" value="1"/>
</dbReference>
<dbReference type="Pfam" id="PF02518">
    <property type="entry name" value="HATPase_c"/>
    <property type="match status" value="1"/>
</dbReference>
<keyword evidence="3" id="KW-0808">Transferase</keyword>
<dbReference type="InterPro" id="IPR050351">
    <property type="entry name" value="BphY/WalK/GraS-like"/>
</dbReference>
<dbReference type="RefSeq" id="WP_083188456.1">
    <property type="nucleotide sequence ID" value="NZ_LT222319.1"/>
</dbReference>
<feature type="domain" description="Histidine kinase" evidence="7">
    <location>
        <begin position="177"/>
        <end position="426"/>
    </location>
</feature>
<dbReference type="CDD" id="cd00130">
    <property type="entry name" value="PAS"/>
    <property type="match status" value="1"/>
</dbReference>
<dbReference type="Pfam" id="PF13426">
    <property type="entry name" value="PAS_9"/>
    <property type="match status" value="1"/>
</dbReference>
<gene>
    <name evidence="8" type="ORF">PL963_03847</name>
</gene>
<keyword evidence="5" id="KW-0472">Membrane</keyword>
<dbReference type="GO" id="GO:0007234">
    <property type="term" value="P:osmosensory signaling via phosphorelay pathway"/>
    <property type="evidence" value="ECO:0007669"/>
    <property type="project" value="TreeGrafter"/>
</dbReference>
<dbReference type="InterPro" id="IPR003661">
    <property type="entry name" value="HisK_dim/P_dom"/>
</dbReference>
<evidence type="ECO:0000313" key="9">
    <source>
        <dbReference type="Proteomes" id="UP000239025"/>
    </source>
</evidence>
<dbReference type="GO" id="GO:0000156">
    <property type="term" value="F:phosphorelay response regulator activity"/>
    <property type="evidence" value="ECO:0007669"/>
    <property type="project" value="TreeGrafter"/>
</dbReference>
<dbReference type="PROSITE" id="PS50109">
    <property type="entry name" value="HIS_KIN"/>
    <property type="match status" value="1"/>
</dbReference>
<dbReference type="SMART" id="SM00091">
    <property type="entry name" value="PAS"/>
    <property type="match status" value="1"/>
</dbReference>
<evidence type="ECO:0000256" key="6">
    <source>
        <dbReference type="SAM" id="Coils"/>
    </source>
</evidence>
<keyword evidence="9" id="KW-1185">Reference proteome</keyword>
<dbReference type="SUPFAM" id="SSF55785">
    <property type="entry name" value="PYP-like sensor domain (PAS domain)"/>
    <property type="match status" value="1"/>
</dbReference>